<dbReference type="InterPro" id="IPR013783">
    <property type="entry name" value="Ig-like_fold"/>
</dbReference>
<organism evidence="4 5">
    <name type="scientific">Pseudofulvibacter geojedonensis</name>
    <dbReference type="NCBI Taxonomy" id="1123758"/>
    <lineage>
        <taxon>Bacteria</taxon>
        <taxon>Pseudomonadati</taxon>
        <taxon>Bacteroidota</taxon>
        <taxon>Flavobacteriia</taxon>
        <taxon>Flavobacteriales</taxon>
        <taxon>Flavobacteriaceae</taxon>
        <taxon>Pseudofulvibacter</taxon>
    </lineage>
</organism>
<evidence type="ECO:0000256" key="1">
    <source>
        <dbReference type="SAM" id="SignalP"/>
    </source>
</evidence>
<dbReference type="PROSITE" id="PS50853">
    <property type="entry name" value="FN3"/>
    <property type="match status" value="1"/>
</dbReference>
<dbReference type="InterPro" id="IPR049804">
    <property type="entry name" value="Choice_anch_L"/>
</dbReference>
<proteinExistence type="predicted"/>
<keyword evidence="1" id="KW-0732">Signal</keyword>
<evidence type="ECO:0000313" key="5">
    <source>
        <dbReference type="Proteomes" id="UP001596997"/>
    </source>
</evidence>
<accession>A0ABW3I459</accession>
<dbReference type="SUPFAM" id="SSF49265">
    <property type="entry name" value="Fibronectin type III"/>
    <property type="match status" value="1"/>
</dbReference>
<evidence type="ECO:0000313" key="4">
    <source>
        <dbReference type="EMBL" id="MFD0964556.1"/>
    </source>
</evidence>
<dbReference type="InterPro" id="IPR056600">
    <property type="entry name" value="GBD_T9SS_assoc"/>
</dbReference>
<feature type="domain" description="Ig-like" evidence="2">
    <location>
        <begin position="1497"/>
        <end position="1597"/>
    </location>
</feature>
<dbReference type="PROSITE" id="PS50835">
    <property type="entry name" value="IG_LIKE"/>
    <property type="match status" value="1"/>
</dbReference>
<reference evidence="5" key="1">
    <citation type="journal article" date="2019" name="Int. J. Syst. Evol. Microbiol.">
        <title>The Global Catalogue of Microorganisms (GCM) 10K type strain sequencing project: providing services to taxonomists for standard genome sequencing and annotation.</title>
        <authorList>
            <consortium name="The Broad Institute Genomics Platform"/>
            <consortium name="The Broad Institute Genome Sequencing Center for Infectious Disease"/>
            <person name="Wu L."/>
            <person name="Ma J."/>
        </authorList>
    </citation>
    <scope>NUCLEOTIDE SEQUENCE [LARGE SCALE GENOMIC DNA]</scope>
    <source>
        <strain evidence="5">CCUG 62114</strain>
    </source>
</reference>
<comment type="caution">
    <text evidence="4">The sequence shown here is derived from an EMBL/GenBank/DDBJ whole genome shotgun (WGS) entry which is preliminary data.</text>
</comment>
<protein>
    <submittedName>
        <fullName evidence="4">Choice-of-anchor L domain-containing protein</fullName>
    </submittedName>
</protein>
<feature type="domain" description="Fibronectin type-III" evidence="3">
    <location>
        <begin position="144"/>
        <end position="235"/>
    </location>
</feature>
<feature type="chain" id="PRO_5045968476" evidence="1">
    <location>
        <begin position="22"/>
        <end position="1673"/>
    </location>
</feature>
<dbReference type="Proteomes" id="UP001596997">
    <property type="component" value="Unassembled WGS sequence"/>
</dbReference>
<evidence type="ECO:0000259" key="3">
    <source>
        <dbReference type="PROSITE" id="PS50853"/>
    </source>
</evidence>
<dbReference type="Gene3D" id="2.60.120.380">
    <property type="match status" value="1"/>
</dbReference>
<dbReference type="InterPro" id="IPR003961">
    <property type="entry name" value="FN3_dom"/>
</dbReference>
<dbReference type="RefSeq" id="WP_377716099.1">
    <property type="nucleotide sequence ID" value="NZ_JBHTJM010000009.1"/>
</dbReference>
<dbReference type="CDD" id="cd00063">
    <property type="entry name" value="FN3"/>
    <property type="match status" value="1"/>
</dbReference>
<name>A0ABW3I459_9FLAO</name>
<dbReference type="InterPro" id="IPR026341">
    <property type="entry name" value="T9SS_type_B"/>
</dbReference>
<dbReference type="SUPFAM" id="SSF49299">
    <property type="entry name" value="PKD domain"/>
    <property type="match status" value="1"/>
</dbReference>
<dbReference type="InterPro" id="IPR007110">
    <property type="entry name" value="Ig-like_dom"/>
</dbReference>
<dbReference type="InterPro" id="IPR035986">
    <property type="entry name" value="PKD_dom_sf"/>
</dbReference>
<dbReference type="Pfam" id="PF23759">
    <property type="entry name" value="GBD_T9SS_assoc"/>
    <property type="match status" value="1"/>
</dbReference>
<gene>
    <name evidence="4" type="ORF">ACFQ1O_11130</name>
</gene>
<keyword evidence="5" id="KW-1185">Reference proteome</keyword>
<sequence>MKKIMLFFTFLGMCLLANAQATCTQTFTVSGQDDGPTVLTINATDLTCNGAGAITGLQLVNAAGTFTNGNCSTTSGGWYSFNLSVDGAPSNQVCAAEINGTDITGFTSLTITSQDNDAFSDGITLTIDVEVTFTPTVPPNCDSILTTPANGDTAASVDGVLVWNAASGGPTGYNLTVGTTPGGNDVLNTTDVGNTTTYNLGVLTPTTQYYVTIVPYNALGSATGCTEQTFTTYTPIPGDVCGIAIPIACGGSETGSTAAATTNGAQNINCGTNDTNAPGVWYNFTGTGDVVLASLCASGYDTKIQVYEGDCSTLTCVGGNDDSCGLQSELQFISTAGTEYYIYVFGFGTNTGNYQLDLTCTPAPPIPSNDDCGAAINLPVSNSFNCTVPVAGTVYGASASAEVNPSCTFGQEIDDVWYTFTAANDEHVINFQNVLGDDEINFSVYEGSCGTLTEVFCSLNNNSDLVPNLTVGNVYYVRVYSTSTQILSNTTFQICVLTPTPPITTDNTTHTVNQLIEDVLVDGDCVTISNITSGDHSAGSADTGIGYFTDGGSGFPFEAGIVLSSGAAINAAGPFDGTGPAGAFGGAGDADLENVAGLTPGQTNDAAFIQFDFVPNTASMSFNFLMASSEYNGPGGSFQCTYSDSFAFILTRPDGTVENLAVLPTSDNPNTSITVTNIHPEVEGNCAAVNEQYFGGYTITGAEIEYDGRTIPLTASATVIPGETYTIKMVIADEGDSTVDTAVFLEAGSFSANVDIDLNVNVGANGEVVVCPGDTINEVLTADGNFNGSETYEWQFNGTVIDGETTNTYTATQLGEYTVSVDQNGCGATDSVTFVEADLSLPNIQDMVQTDDDFDGFMQFNIDVNTPLFLGINPNYVVTYHVSQADAESNVNPLISPYTNISNPQNIYVRVEDSVSGCITYTSFALIVIVEADCLVVDAGPDQNIDCSTDSCVDLTVTYTSAGESTSSYDVVAIDPTSPFPYTGLANPISVGTDDVWSDPAITIPFTFSFFENTYDELLVGSNGVITFDTAVGTHINGDGVSDFNDNCEWNIDAAATIPAATFPYDPATFDPDFDTPILNAIFGVFHDIDPSDGGEIAWQLIGNAPCRAMVISFNTVAQFGSSCPEATTSQIVLWETTNIIDIYVPTKPLCTDWNDGLATLGVQNGDGTVGFTPPNRNTGAWAATNEAWRFTPNGGSTGGGANNNTIVTWYEGGTPIGNTDTVTVCPSVTTTYVAEVTYLNTDGTTTSINDTVVVNVDPFVPTVDLGNDVSLCNATDYTITSNTNGTSALTYEWQLNGVTIAGETNDSITVSESGDYTLIVTDESGCSAQDEVNITLIEEVTADLGADFDICSGTTQVLTVTTNAGPGATYEWTQDGVVMAGEITDNILVNTAGTYEVTITVGACTGTDSVVVTESASMTMDLGNDITVCEGSTVTLTANSNIGSAGIAYTWYQDGGEIVGENGQTITVVAAGTYEVSGVSGSCSATDTVNVSFVPPSFTATIPDVEICQGETTVLDATPTGNTGAATYVWQQDGTVLAGETNATLTVGTPGVYTVTITADLCDLVLNINITEKLDCVIPNGFSPNNDGTNDTLDLSFLSNYVIETFKVYNRYGSLVYEFNNYTNEFGGVANKGIMNGGDLPTGTYYFVADLGTTHPDYGDQIIQWVYINREQ</sequence>
<dbReference type="EMBL" id="JBHTJM010000009">
    <property type="protein sequence ID" value="MFD0964556.1"/>
    <property type="molecule type" value="Genomic_DNA"/>
</dbReference>
<dbReference type="InterPro" id="IPR036116">
    <property type="entry name" value="FN3_sf"/>
</dbReference>
<evidence type="ECO:0000259" key="2">
    <source>
        <dbReference type="PROSITE" id="PS50835"/>
    </source>
</evidence>
<dbReference type="Pfam" id="PF13585">
    <property type="entry name" value="CHU_C"/>
    <property type="match status" value="1"/>
</dbReference>
<dbReference type="Gene3D" id="2.60.40.10">
    <property type="entry name" value="Immunoglobulins"/>
    <property type="match status" value="5"/>
</dbReference>
<dbReference type="NCBIfam" id="NF038133">
    <property type="entry name" value="choice_anch_L"/>
    <property type="match status" value="1"/>
</dbReference>
<feature type="signal peptide" evidence="1">
    <location>
        <begin position="1"/>
        <end position="21"/>
    </location>
</feature>
<dbReference type="NCBIfam" id="TIGR04131">
    <property type="entry name" value="Bac_Flav_CTERM"/>
    <property type="match status" value="1"/>
</dbReference>